<accession>A0A6N9TP76</accession>
<keyword evidence="9" id="KW-1185">Reference proteome</keyword>
<feature type="compositionally biased region" description="Acidic residues" evidence="5">
    <location>
        <begin position="441"/>
        <end position="452"/>
    </location>
</feature>
<proteinExistence type="predicted"/>
<dbReference type="NCBIfam" id="NF038317">
    <property type="entry name" value="DISARM_DrmD"/>
    <property type="match status" value="1"/>
</dbReference>
<evidence type="ECO:0000259" key="6">
    <source>
        <dbReference type="PROSITE" id="PS51192"/>
    </source>
</evidence>
<dbReference type="InterPro" id="IPR000330">
    <property type="entry name" value="SNF2_N"/>
</dbReference>
<dbReference type="GO" id="GO:0005524">
    <property type="term" value="F:ATP binding"/>
    <property type="evidence" value="ECO:0007669"/>
    <property type="project" value="UniProtKB-KW"/>
</dbReference>
<dbReference type="InterPro" id="IPR038718">
    <property type="entry name" value="SNF2-like_sf"/>
</dbReference>
<feature type="domain" description="Helicase ATP-binding" evidence="6">
    <location>
        <begin position="124"/>
        <end position="311"/>
    </location>
</feature>
<sequence length="1056" mass="121697">MNRLVLPEEGQIVRVRRRNFVVEEVLKISLPTPGRTLHRVTLEPIDEGTYGEKLDVVWEREAAPVVLEADTLPYPDQFDPPARFEAFLRAVEWAGTSVVEGPSLHAPFRGAVKLESYQLEPVVRALEMPRVTLLIADDVGLGKTVEAGLVLQEMISRRRARQILILCPASLQKQWQDEMAEKFGLHFEIVDRKYLLNLRREHGIDVNPWASYPRLIASIDYIKRDIPLRQFEECVRAIGPSRGIRMWDVLIIDEAHNVAPSGRRKYVEDSDRTRMVRRVAPYFEHRLFLTATPHNGFTESFAALLELLDPLRFARTIPPSPEQVRAVMVRRLKSDINAALGEQRFPERRVVPLEVVMGTKERELHDLLDRYTRSRLKGAGHKEEFAARFALTLLKKRLLSSPLAFARSIEVHSRIVGQATTDQASDDFRMMKRLVDRLQEDIDDDRDKEENETAVQEQAPRLFRPLTEEERRLLERMRELALDSPYTPDGKAKKLLAWIEDNLCPHGRWNNRRLIIFTEFKDTLEYLQLLLSGDRYKDRVLVLYGGMADDKREAVKQAFQQHPDENPVRILVATDAASEGLNLQNHCNCLIHYEIPWNPIRMEQRNGRVDRHGQRAREVFIHHFSWVDHADSQFLEVVVEKVQQIRADLGSVGDVIARQVEETLLGISRAPAKDLIGRRPEDHAHSRTVETELAAEIITRERIREIHDRVVSSRERLRVNPESLRSVLDQALLLSGARPLVPVEKGLFAGRAWRLVELPAAWRELSNSLEDNNGRRRLLVFDHETAELDDQGRTTVVHLEHPLMRRALMTLRGQLWNVTASMDPTTGPRLHRVSCKVVSSDALDTPVLVAFARLVISGANARRLHDVILPVGGGMTWTGELERFPDDRISSILRLPSLDAAPPDALRERISRLFPSHVPVLQRWFRELREAEHRRLVVELRNRDKEEAKLVRRLINERIREVRARLRQLGRRLDKLGTGTDDGFVQLKLFDVGDFDRQEKAQLEEDLQWLEARLERLLAGRDSEPAAVEARYRVRSSRVIPVALLYVLPEKEVRQT</sequence>
<organism evidence="8 9">
    <name type="scientific">Dissulfurirhabdus thermomarina</name>
    <dbReference type="NCBI Taxonomy" id="1765737"/>
    <lineage>
        <taxon>Bacteria</taxon>
        <taxon>Deltaproteobacteria</taxon>
        <taxon>Dissulfurirhabdaceae</taxon>
        <taxon>Dissulfurirhabdus</taxon>
    </lineage>
</organism>
<evidence type="ECO:0000256" key="5">
    <source>
        <dbReference type="SAM" id="MobiDB-lite"/>
    </source>
</evidence>
<evidence type="ECO:0000256" key="1">
    <source>
        <dbReference type="ARBA" id="ARBA00022741"/>
    </source>
</evidence>
<dbReference type="Pfam" id="PF00176">
    <property type="entry name" value="SNF2-rel_dom"/>
    <property type="match status" value="1"/>
</dbReference>
<dbReference type="RefSeq" id="WP_163297699.1">
    <property type="nucleotide sequence ID" value="NZ_JAAGRR010000008.1"/>
</dbReference>
<dbReference type="SMART" id="SM00487">
    <property type="entry name" value="DEXDc"/>
    <property type="match status" value="1"/>
</dbReference>
<dbReference type="CDD" id="cd18011">
    <property type="entry name" value="DEXDc_RapA"/>
    <property type="match status" value="1"/>
</dbReference>
<evidence type="ECO:0000313" key="9">
    <source>
        <dbReference type="Proteomes" id="UP000469346"/>
    </source>
</evidence>
<dbReference type="Gene3D" id="3.40.50.10810">
    <property type="entry name" value="Tandem AAA-ATPase domain"/>
    <property type="match status" value="1"/>
</dbReference>
<dbReference type="PANTHER" id="PTHR10799">
    <property type="entry name" value="SNF2/RAD54 HELICASE FAMILY"/>
    <property type="match status" value="1"/>
</dbReference>
<evidence type="ECO:0000256" key="2">
    <source>
        <dbReference type="ARBA" id="ARBA00022801"/>
    </source>
</evidence>
<dbReference type="GO" id="GO:0016787">
    <property type="term" value="F:hydrolase activity"/>
    <property type="evidence" value="ECO:0007669"/>
    <property type="project" value="UniProtKB-KW"/>
</dbReference>
<dbReference type="PROSITE" id="PS51194">
    <property type="entry name" value="HELICASE_CTER"/>
    <property type="match status" value="1"/>
</dbReference>
<dbReference type="Proteomes" id="UP000469346">
    <property type="component" value="Unassembled WGS sequence"/>
</dbReference>
<dbReference type="Gene3D" id="3.40.50.300">
    <property type="entry name" value="P-loop containing nucleotide triphosphate hydrolases"/>
    <property type="match status" value="1"/>
</dbReference>
<keyword evidence="2" id="KW-0378">Hydrolase</keyword>
<reference evidence="8 9" key="1">
    <citation type="submission" date="2020-02" db="EMBL/GenBank/DDBJ databases">
        <title>Comparative genomics of sulfur disproportionating microorganisms.</title>
        <authorList>
            <person name="Ward L.M."/>
            <person name="Bertran E."/>
            <person name="Johnston D.T."/>
        </authorList>
    </citation>
    <scope>NUCLEOTIDE SEQUENCE [LARGE SCALE GENOMIC DNA]</scope>
    <source>
        <strain evidence="8 9">DSM 100025</strain>
    </source>
</reference>
<keyword evidence="3 8" id="KW-0347">Helicase</keyword>
<name>A0A6N9TP76_DISTH</name>
<gene>
    <name evidence="8" type="ORF">G3N55_01590</name>
</gene>
<dbReference type="CDD" id="cd18793">
    <property type="entry name" value="SF2_C_SNF"/>
    <property type="match status" value="1"/>
</dbReference>
<evidence type="ECO:0000313" key="8">
    <source>
        <dbReference type="EMBL" id="NDY41544.1"/>
    </source>
</evidence>
<protein>
    <submittedName>
        <fullName evidence="8">DEAD/DEAH box helicase family protein</fullName>
    </submittedName>
</protein>
<dbReference type="PROSITE" id="PS51192">
    <property type="entry name" value="HELICASE_ATP_BIND_1"/>
    <property type="match status" value="1"/>
</dbReference>
<comment type="caution">
    <text evidence="8">The sequence shown here is derived from an EMBL/GenBank/DDBJ whole genome shotgun (WGS) entry which is preliminary data.</text>
</comment>
<keyword evidence="4" id="KW-0067">ATP-binding</keyword>
<evidence type="ECO:0000256" key="3">
    <source>
        <dbReference type="ARBA" id="ARBA00022806"/>
    </source>
</evidence>
<dbReference type="InterPro" id="IPR049730">
    <property type="entry name" value="SNF2/RAD54-like_C"/>
</dbReference>
<dbReference type="AlphaFoldDB" id="A0A6N9TP76"/>
<dbReference type="InterPro" id="IPR027417">
    <property type="entry name" value="P-loop_NTPase"/>
</dbReference>
<evidence type="ECO:0000259" key="7">
    <source>
        <dbReference type="PROSITE" id="PS51194"/>
    </source>
</evidence>
<dbReference type="Pfam" id="PF00271">
    <property type="entry name" value="Helicase_C"/>
    <property type="match status" value="1"/>
</dbReference>
<dbReference type="InterPro" id="IPR014001">
    <property type="entry name" value="Helicase_ATP-bd"/>
</dbReference>
<keyword evidence="1" id="KW-0547">Nucleotide-binding</keyword>
<dbReference type="EMBL" id="JAAGRR010000008">
    <property type="protein sequence ID" value="NDY41544.1"/>
    <property type="molecule type" value="Genomic_DNA"/>
</dbReference>
<evidence type="ECO:0000256" key="4">
    <source>
        <dbReference type="ARBA" id="ARBA00022840"/>
    </source>
</evidence>
<dbReference type="InterPro" id="IPR001650">
    <property type="entry name" value="Helicase_C-like"/>
</dbReference>
<dbReference type="SUPFAM" id="SSF52540">
    <property type="entry name" value="P-loop containing nucleoside triphosphate hydrolases"/>
    <property type="match status" value="2"/>
</dbReference>
<feature type="region of interest" description="Disordered" evidence="5">
    <location>
        <begin position="441"/>
        <end position="460"/>
    </location>
</feature>
<dbReference type="InterPro" id="IPR057342">
    <property type="entry name" value="DEXDc_RapA"/>
</dbReference>
<feature type="domain" description="Helicase C-terminal" evidence="7">
    <location>
        <begin position="491"/>
        <end position="664"/>
    </location>
</feature>
<dbReference type="SMART" id="SM00490">
    <property type="entry name" value="HELICc"/>
    <property type="match status" value="1"/>
</dbReference>
<dbReference type="GO" id="GO:0004386">
    <property type="term" value="F:helicase activity"/>
    <property type="evidence" value="ECO:0007669"/>
    <property type="project" value="UniProtKB-KW"/>
</dbReference>